<evidence type="ECO:0000256" key="4">
    <source>
        <dbReference type="ARBA" id="ARBA00046271"/>
    </source>
</evidence>
<keyword evidence="1" id="KW-0962">Peroxisome biogenesis</keyword>
<feature type="transmembrane region" description="Helical" evidence="5">
    <location>
        <begin position="241"/>
        <end position="264"/>
    </location>
</feature>
<gene>
    <name evidence="6" type="ORF">ODALV1_LOCUS768</name>
</gene>
<evidence type="ECO:0000256" key="1">
    <source>
        <dbReference type="ARBA" id="ARBA00022593"/>
    </source>
</evidence>
<evidence type="ECO:0000256" key="2">
    <source>
        <dbReference type="ARBA" id="ARBA00023136"/>
    </source>
</evidence>
<comment type="caution">
    <text evidence="6">The sequence shown here is derived from an EMBL/GenBank/DDBJ whole genome shotgun (WGS) entry which is preliminary data.</text>
</comment>
<evidence type="ECO:0008006" key="8">
    <source>
        <dbReference type="Google" id="ProtNLM"/>
    </source>
</evidence>
<evidence type="ECO:0000313" key="6">
    <source>
        <dbReference type="EMBL" id="CAL8069433.1"/>
    </source>
</evidence>
<name>A0ABP1PJM8_9HEXA</name>
<evidence type="ECO:0000256" key="3">
    <source>
        <dbReference type="ARBA" id="ARBA00023140"/>
    </source>
</evidence>
<keyword evidence="5" id="KW-0812">Transmembrane</keyword>
<keyword evidence="5" id="KW-1133">Transmembrane helix</keyword>
<accession>A0ABP1PJM8</accession>
<evidence type="ECO:0000313" key="7">
    <source>
        <dbReference type="Proteomes" id="UP001642540"/>
    </source>
</evidence>
<dbReference type="PANTHER" id="PTHR12652:SF50">
    <property type="entry name" value="PEROXIN 11"/>
    <property type="match status" value="1"/>
</dbReference>
<keyword evidence="3" id="KW-0576">Peroxisome</keyword>
<proteinExistence type="predicted"/>
<organism evidence="6 7">
    <name type="scientific">Orchesella dallaii</name>
    <dbReference type="NCBI Taxonomy" id="48710"/>
    <lineage>
        <taxon>Eukaryota</taxon>
        <taxon>Metazoa</taxon>
        <taxon>Ecdysozoa</taxon>
        <taxon>Arthropoda</taxon>
        <taxon>Hexapoda</taxon>
        <taxon>Collembola</taxon>
        <taxon>Entomobryomorpha</taxon>
        <taxon>Entomobryoidea</taxon>
        <taxon>Orchesellidae</taxon>
        <taxon>Orchesellinae</taxon>
        <taxon>Orchesella</taxon>
    </lineage>
</organism>
<comment type="subcellular location">
    <subcellularLocation>
        <location evidence="4">Peroxisome membrane</location>
    </subcellularLocation>
</comment>
<dbReference type="Pfam" id="PF05648">
    <property type="entry name" value="PEX11"/>
    <property type="match status" value="1"/>
</dbReference>
<dbReference type="PANTHER" id="PTHR12652">
    <property type="entry name" value="PEROXISOMAL BIOGENESIS FACTOR 11"/>
    <property type="match status" value="1"/>
</dbReference>
<dbReference type="Proteomes" id="UP001642540">
    <property type="component" value="Unassembled WGS sequence"/>
</dbReference>
<sequence>MGKMDEFIKFNNQTAGRDKVFRLAQYTSRILWYGLAKRKSCAKSAEKAKRLDESLGLMRRLLRFGRFFETLHSALPVMSSVSDPVVRTTCVLSRISSTCFMLIDHIVCLDKLGVLPPKLINAAKWDRTSTRFWLYSIVLGLIRDFYEIQRIYREEFQHVRSRRVTKSSSSNTLTDSRLPEQSHHYHHQKRAILGSLGCGSVKMVECLKQARVFRRCVRDHGDVAVDLLKNSCDVFLPLNSLGFVNLSPAVIGLLGVISTIASALPQINPMIKMVPAT</sequence>
<dbReference type="InterPro" id="IPR008733">
    <property type="entry name" value="PEX11"/>
</dbReference>
<keyword evidence="7" id="KW-1185">Reference proteome</keyword>
<reference evidence="6 7" key="1">
    <citation type="submission" date="2024-08" db="EMBL/GenBank/DDBJ databases">
        <authorList>
            <person name="Cucini C."/>
            <person name="Frati F."/>
        </authorList>
    </citation>
    <scope>NUCLEOTIDE SEQUENCE [LARGE SCALE GENOMIC DNA]</scope>
</reference>
<protein>
    <recommendedName>
        <fullName evidence="8">Peroxisomal membrane protein 11B</fullName>
    </recommendedName>
</protein>
<dbReference type="EMBL" id="CAXLJM020000004">
    <property type="protein sequence ID" value="CAL8069433.1"/>
    <property type="molecule type" value="Genomic_DNA"/>
</dbReference>
<keyword evidence="2 5" id="KW-0472">Membrane</keyword>
<evidence type="ECO:0000256" key="5">
    <source>
        <dbReference type="SAM" id="Phobius"/>
    </source>
</evidence>